<dbReference type="EMBL" id="OZ034816">
    <property type="protein sequence ID" value="CAL1379629.1"/>
    <property type="molecule type" value="Genomic_DNA"/>
</dbReference>
<protein>
    <submittedName>
        <fullName evidence="2">Uncharacterized protein</fullName>
    </submittedName>
</protein>
<sequence length="89" mass="10153">MVNKWSDPNWKSTTDKNKANREKCKLTAPAIFLCLHIKKTGKEPDPIVTFKKFHVKKANGEFTTPKAQTIHAEMKNKEAEKLSQGEKVN</sequence>
<keyword evidence="3" id="KW-1185">Reference proteome</keyword>
<gene>
    <name evidence="2" type="ORF">LTRI10_LOCUS21136</name>
</gene>
<evidence type="ECO:0000256" key="1">
    <source>
        <dbReference type="SAM" id="MobiDB-lite"/>
    </source>
</evidence>
<evidence type="ECO:0000313" key="2">
    <source>
        <dbReference type="EMBL" id="CAL1379629.1"/>
    </source>
</evidence>
<dbReference type="AlphaFoldDB" id="A0AAV2E1D9"/>
<accession>A0AAV2E1D9</accession>
<reference evidence="2 3" key="1">
    <citation type="submission" date="2024-04" db="EMBL/GenBank/DDBJ databases">
        <authorList>
            <person name="Fracassetti M."/>
        </authorList>
    </citation>
    <scope>NUCLEOTIDE SEQUENCE [LARGE SCALE GENOMIC DNA]</scope>
</reference>
<dbReference type="Proteomes" id="UP001497516">
    <property type="component" value="Chromosome 3"/>
</dbReference>
<feature type="region of interest" description="Disordered" evidence="1">
    <location>
        <begin position="1"/>
        <end position="21"/>
    </location>
</feature>
<dbReference type="Pfam" id="PF03004">
    <property type="entry name" value="Transposase_24"/>
    <property type="match status" value="1"/>
</dbReference>
<proteinExistence type="predicted"/>
<evidence type="ECO:0000313" key="3">
    <source>
        <dbReference type="Proteomes" id="UP001497516"/>
    </source>
</evidence>
<dbReference type="InterPro" id="IPR004252">
    <property type="entry name" value="Probable_transposase_24"/>
</dbReference>
<name>A0AAV2E1D9_9ROSI</name>
<organism evidence="2 3">
    <name type="scientific">Linum trigynum</name>
    <dbReference type="NCBI Taxonomy" id="586398"/>
    <lineage>
        <taxon>Eukaryota</taxon>
        <taxon>Viridiplantae</taxon>
        <taxon>Streptophyta</taxon>
        <taxon>Embryophyta</taxon>
        <taxon>Tracheophyta</taxon>
        <taxon>Spermatophyta</taxon>
        <taxon>Magnoliopsida</taxon>
        <taxon>eudicotyledons</taxon>
        <taxon>Gunneridae</taxon>
        <taxon>Pentapetalae</taxon>
        <taxon>rosids</taxon>
        <taxon>fabids</taxon>
        <taxon>Malpighiales</taxon>
        <taxon>Linaceae</taxon>
        <taxon>Linum</taxon>
    </lineage>
</organism>